<evidence type="ECO:0000313" key="5">
    <source>
        <dbReference type="EMBL" id="NKX93888.1"/>
    </source>
</evidence>
<evidence type="ECO:0000256" key="1">
    <source>
        <dbReference type="ARBA" id="ARBA00023015"/>
    </source>
</evidence>
<protein>
    <submittedName>
        <fullName evidence="5">Substrate-binding domain-containing protein</fullName>
    </submittedName>
</protein>
<keyword evidence="3" id="KW-0804">Transcription</keyword>
<evidence type="ECO:0000256" key="2">
    <source>
        <dbReference type="ARBA" id="ARBA00023125"/>
    </source>
</evidence>
<evidence type="ECO:0000313" key="6">
    <source>
        <dbReference type="Proteomes" id="UP000774283"/>
    </source>
</evidence>
<keyword evidence="6" id="KW-1185">Reference proteome</keyword>
<dbReference type="Gene3D" id="1.10.260.40">
    <property type="entry name" value="lambda repressor-like DNA-binding domains"/>
    <property type="match status" value="1"/>
</dbReference>
<dbReference type="InterPro" id="IPR000843">
    <property type="entry name" value="HTH_LacI"/>
</dbReference>
<dbReference type="SUPFAM" id="SSF47413">
    <property type="entry name" value="lambda repressor-like DNA-binding domains"/>
    <property type="match status" value="1"/>
</dbReference>
<dbReference type="GO" id="GO:0000976">
    <property type="term" value="F:transcription cis-regulatory region binding"/>
    <property type="evidence" value="ECO:0007669"/>
    <property type="project" value="TreeGrafter"/>
</dbReference>
<dbReference type="PANTHER" id="PTHR30146:SF153">
    <property type="entry name" value="LACTOSE OPERON REPRESSOR"/>
    <property type="match status" value="1"/>
</dbReference>
<dbReference type="InterPro" id="IPR028082">
    <property type="entry name" value="Peripla_BP_I"/>
</dbReference>
<dbReference type="SMART" id="SM00354">
    <property type="entry name" value="HTH_LACI"/>
    <property type="match status" value="1"/>
</dbReference>
<feature type="domain" description="HTH lacI-type" evidence="4">
    <location>
        <begin position="3"/>
        <end position="54"/>
    </location>
</feature>
<dbReference type="InterPro" id="IPR046335">
    <property type="entry name" value="LacI/GalR-like_sensor"/>
</dbReference>
<dbReference type="AlphaFoldDB" id="A0A9X5ISC2"/>
<evidence type="ECO:0000259" key="4">
    <source>
        <dbReference type="PROSITE" id="PS50932"/>
    </source>
</evidence>
<dbReference type="Proteomes" id="UP000774283">
    <property type="component" value="Unassembled WGS sequence"/>
</dbReference>
<dbReference type="CDD" id="cd01392">
    <property type="entry name" value="HTH_LacI"/>
    <property type="match status" value="1"/>
</dbReference>
<keyword evidence="2" id="KW-0238">DNA-binding</keyword>
<evidence type="ECO:0000256" key="3">
    <source>
        <dbReference type="ARBA" id="ARBA00023163"/>
    </source>
</evidence>
<proteinExistence type="predicted"/>
<dbReference type="Pfam" id="PF00356">
    <property type="entry name" value="LacI"/>
    <property type="match status" value="1"/>
</dbReference>
<comment type="caution">
    <text evidence="5">The sequence shown here is derived from an EMBL/GenBank/DDBJ whole genome shotgun (WGS) entry which is preliminary data.</text>
</comment>
<dbReference type="PROSITE" id="PS50932">
    <property type="entry name" value="HTH_LACI_2"/>
    <property type="match status" value="1"/>
</dbReference>
<name>A0A9X5ISC2_9MICO</name>
<dbReference type="SUPFAM" id="SSF53822">
    <property type="entry name" value="Periplasmic binding protein-like I"/>
    <property type="match status" value="1"/>
</dbReference>
<dbReference type="RefSeq" id="WP_168447966.1">
    <property type="nucleotide sequence ID" value="NZ_JAAXOW010000004.1"/>
</dbReference>
<dbReference type="InterPro" id="IPR010982">
    <property type="entry name" value="Lambda_DNA-bd_dom_sf"/>
</dbReference>
<dbReference type="Pfam" id="PF13377">
    <property type="entry name" value="Peripla_BP_3"/>
    <property type="match status" value="1"/>
</dbReference>
<accession>A0A9X5ISC2</accession>
<organism evidence="5 6">
    <name type="scientific">Sanguibacter hominis ATCC BAA-789</name>
    <dbReference type="NCBI Taxonomy" id="1312740"/>
    <lineage>
        <taxon>Bacteria</taxon>
        <taxon>Bacillati</taxon>
        <taxon>Actinomycetota</taxon>
        <taxon>Actinomycetes</taxon>
        <taxon>Micrococcales</taxon>
        <taxon>Sanguibacteraceae</taxon>
        <taxon>Sanguibacter</taxon>
    </lineage>
</organism>
<dbReference type="PROSITE" id="PS00356">
    <property type="entry name" value="HTH_LACI_1"/>
    <property type="match status" value="1"/>
</dbReference>
<reference evidence="5 6" key="1">
    <citation type="submission" date="2020-04" db="EMBL/GenBank/DDBJ databases">
        <title>MicrobeNet Type strains.</title>
        <authorList>
            <person name="Nicholson A.C."/>
        </authorList>
    </citation>
    <scope>NUCLEOTIDE SEQUENCE [LARGE SCALE GENOMIC DNA]</scope>
    <source>
        <strain evidence="5 6">ATCC BAA-789</strain>
    </source>
</reference>
<keyword evidence="1" id="KW-0805">Transcription regulation</keyword>
<dbReference type="PANTHER" id="PTHR30146">
    <property type="entry name" value="LACI-RELATED TRANSCRIPTIONAL REPRESSOR"/>
    <property type="match status" value="1"/>
</dbReference>
<dbReference type="EMBL" id="JAAXOW010000004">
    <property type="protein sequence ID" value="NKX93888.1"/>
    <property type="molecule type" value="Genomic_DNA"/>
</dbReference>
<gene>
    <name evidence="5" type="ORF">HF995_11505</name>
</gene>
<dbReference type="PRINTS" id="PR00036">
    <property type="entry name" value="HTHLACI"/>
</dbReference>
<sequence length="335" mass="35325">MGATLADIAAHAGVSEATVSRVLNDRPGVAPAKRQAVLTALDVLGYERPAGLRRRTGRPVGVILPEFTNPIFPAFAQALAPNFARRGFTPLVGSQAEGGLHEAEYVEMFVEAGAAGIVFVSGAHSDTTATVTRYQELRAVGLPLAFVNGFREGIDAPFFSIDDRAGIVLAVRHLVAMGHTRLGLASGPENLVPTLRKVEGFRQAVAEALGDAAAAPVVPSMISDDGGLTAARSLLEAGCTGIVCASDIIALGVLAEARRRGLDVPRDLSVVGFDDSTVARHSWPPLTTVRQPVGTMSIAIADAFVGEMNHIYAQRTEYVYQPELVVRESSGPPRR</sequence>
<dbReference type="GO" id="GO:0003700">
    <property type="term" value="F:DNA-binding transcription factor activity"/>
    <property type="evidence" value="ECO:0007669"/>
    <property type="project" value="TreeGrafter"/>
</dbReference>
<dbReference type="Gene3D" id="3.40.50.2300">
    <property type="match status" value="2"/>
</dbReference>